<feature type="binding site" evidence="7">
    <location>
        <position position="218"/>
    </location>
    <ligand>
        <name>urate</name>
        <dbReference type="ChEBI" id="CHEBI:17775"/>
    </ligand>
</feature>
<proteinExistence type="inferred from homology"/>
<dbReference type="GO" id="GO:0006144">
    <property type="term" value="P:purine nucleobase metabolic process"/>
    <property type="evidence" value="ECO:0007669"/>
    <property type="project" value="UniProtKB-KW"/>
</dbReference>
<evidence type="ECO:0000256" key="2">
    <source>
        <dbReference type="ARBA" id="ARBA00009760"/>
    </source>
</evidence>
<sequence length="282" mass="31300">MIALGENQYGKSRVRVMKVERCADRHEVFEWNVDVWLKGDFTACFEDGDNSHVLPTDTMKNTIYSTARASKASTIEEFAIELATHFITTQPQVNEASANIKATLWRHIDAGRQRHPTAFVQTGPARETVTATYPRGEAVSVTSGFTDMAILKTANSAFAGYLRDRLTTLKETHDRLLGTLATAEWTYAAPGLDYAALRTSITDSLLNAFAQHESLSVQQTLFAMGKAALEAVPEITEIRLQMPNKHCNLVDLSAFDQDNPNHIFVPTDEPHGSIEACVRREV</sequence>
<dbReference type="RefSeq" id="WP_186743859.1">
    <property type="nucleotide sequence ID" value="NZ_CP060394.1"/>
</dbReference>
<dbReference type="PANTHER" id="PTHR42874:SF1">
    <property type="entry name" value="URICASE"/>
    <property type="match status" value="1"/>
</dbReference>
<feature type="binding site" evidence="7">
    <location>
        <position position="244"/>
    </location>
    <ligand>
        <name>O2</name>
        <dbReference type="ChEBI" id="CHEBI:15379"/>
    </ligand>
</feature>
<feature type="active site" description="Charge relay system" evidence="6">
    <location>
        <position position="246"/>
    </location>
</feature>
<comment type="catalytic activity">
    <reaction evidence="5 8">
        <text>urate + O2 + H2O = 5-hydroxyisourate + H2O2</text>
        <dbReference type="Rhea" id="RHEA:21368"/>
        <dbReference type="ChEBI" id="CHEBI:15377"/>
        <dbReference type="ChEBI" id="CHEBI:15379"/>
        <dbReference type="ChEBI" id="CHEBI:16240"/>
        <dbReference type="ChEBI" id="CHEBI:17775"/>
        <dbReference type="ChEBI" id="CHEBI:18072"/>
        <dbReference type="EC" id="1.7.3.3"/>
    </reaction>
</comment>
<feature type="binding site" evidence="7">
    <location>
        <position position="175"/>
    </location>
    <ligand>
        <name>urate</name>
        <dbReference type="ChEBI" id="CHEBI:17775"/>
    </ligand>
</feature>
<reference evidence="9 10" key="1">
    <citation type="submission" date="2020-08" db="EMBL/GenBank/DDBJ databases">
        <title>Edaphobacter telluris sp. nov. and Acidobacterium dinghuensis sp. nov., two acidobacteria isolated from forest soil.</title>
        <authorList>
            <person name="Fu J."/>
            <person name="Qiu L."/>
        </authorList>
    </citation>
    <scope>NUCLEOTIDE SEQUENCE [LARGE SCALE GENOMIC DNA]</scope>
    <source>
        <strain evidence="9">4Y35</strain>
    </source>
</reference>
<evidence type="ECO:0000256" key="4">
    <source>
        <dbReference type="ARBA" id="ARBA00023002"/>
    </source>
</evidence>
<feature type="binding site" evidence="7">
    <location>
        <position position="158"/>
    </location>
    <ligand>
        <name>urate</name>
        <dbReference type="ChEBI" id="CHEBI:17775"/>
    </ligand>
</feature>
<dbReference type="InterPro" id="IPR002042">
    <property type="entry name" value="Uricase"/>
</dbReference>
<dbReference type="EMBL" id="CP060394">
    <property type="protein sequence ID" value="QNI32869.1"/>
    <property type="molecule type" value="Genomic_DNA"/>
</dbReference>
<feature type="binding site" evidence="7">
    <location>
        <position position="57"/>
    </location>
    <ligand>
        <name>urate</name>
        <dbReference type="ChEBI" id="CHEBI:17775"/>
    </ligand>
</feature>
<dbReference type="Proteomes" id="UP000515312">
    <property type="component" value="Chromosome"/>
</dbReference>
<evidence type="ECO:0000256" key="6">
    <source>
        <dbReference type="PIRSR" id="PIRSR000241-1"/>
    </source>
</evidence>
<evidence type="ECO:0000256" key="7">
    <source>
        <dbReference type="PIRSR" id="PIRSR000241-2"/>
    </source>
</evidence>
<evidence type="ECO:0000256" key="8">
    <source>
        <dbReference type="RuleBase" id="RU004455"/>
    </source>
</evidence>
<feature type="binding site" evidence="7">
    <location>
        <position position="158"/>
    </location>
    <ligand>
        <name>5-hydroxyisourate</name>
        <dbReference type="ChEBI" id="CHEBI:18072"/>
    </ligand>
</feature>
<feature type="active site" description="Charge relay system" evidence="6">
    <location>
        <position position="11"/>
    </location>
</feature>
<dbReference type="PANTHER" id="PTHR42874">
    <property type="entry name" value="URICASE"/>
    <property type="match status" value="1"/>
</dbReference>
<feature type="binding site" evidence="7">
    <location>
        <position position="217"/>
    </location>
    <ligand>
        <name>urate</name>
        <dbReference type="ChEBI" id="CHEBI:17775"/>
    </ligand>
</feature>
<organism evidence="9 10">
    <name type="scientific">Alloacidobacterium dinghuense</name>
    <dbReference type="NCBI Taxonomy" id="2763107"/>
    <lineage>
        <taxon>Bacteria</taxon>
        <taxon>Pseudomonadati</taxon>
        <taxon>Acidobacteriota</taxon>
        <taxon>Terriglobia</taxon>
        <taxon>Terriglobales</taxon>
        <taxon>Acidobacteriaceae</taxon>
        <taxon>Alloacidobacterium</taxon>
    </lineage>
</organism>
<dbReference type="KEGG" id="adin:H7849_02395"/>
<dbReference type="Pfam" id="PF01014">
    <property type="entry name" value="Uricase"/>
    <property type="match status" value="2"/>
</dbReference>
<feature type="binding site" evidence="7">
    <location>
        <position position="175"/>
    </location>
    <ligand>
        <name>5-hydroxyisourate</name>
        <dbReference type="ChEBI" id="CHEBI:18072"/>
    </ligand>
</feature>
<name>A0A7G8BJZ9_9BACT</name>
<evidence type="ECO:0000256" key="3">
    <source>
        <dbReference type="ARBA" id="ARBA00022631"/>
    </source>
</evidence>
<evidence type="ECO:0000313" key="9">
    <source>
        <dbReference type="EMBL" id="QNI32869.1"/>
    </source>
</evidence>
<dbReference type="UniPathway" id="UPA00394">
    <property type="reaction ID" value="UER00650"/>
</dbReference>
<gene>
    <name evidence="9" type="primary">pucL</name>
    <name evidence="9" type="ORF">H7849_02395</name>
</gene>
<feature type="binding site" evidence="7">
    <location>
        <position position="218"/>
    </location>
    <ligand>
        <name>5-hydroxyisourate</name>
        <dbReference type="ChEBI" id="CHEBI:18072"/>
    </ligand>
</feature>
<comment type="similarity">
    <text evidence="2 5 8">Belongs to the uricase family.</text>
</comment>
<evidence type="ECO:0000256" key="1">
    <source>
        <dbReference type="ARBA" id="ARBA00004831"/>
    </source>
</evidence>
<keyword evidence="3 5" id="KW-0659">Purine metabolism</keyword>
<feature type="binding site" evidence="7">
    <location>
        <position position="56"/>
    </location>
    <ligand>
        <name>O2</name>
        <dbReference type="ChEBI" id="CHEBI:15379"/>
    </ligand>
</feature>
<feature type="binding site" evidence="7">
    <location>
        <position position="56"/>
    </location>
    <ligand>
        <name>5-hydroxyisourate</name>
        <dbReference type="ChEBI" id="CHEBI:18072"/>
    </ligand>
</feature>
<keyword evidence="10" id="KW-1185">Reference proteome</keyword>
<keyword evidence="4 5" id="KW-0560">Oxidoreductase</keyword>
<dbReference type="GO" id="GO:0004846">
    <property type="term" value="F:urate oxidase activity"/>
    <property type="evidence" value="ECO:0007669"/>
    <property type="project" value="UniProtKB-EC"/>
</dbReference>
<protein>
    <recommendedName>
        <fullName evidence="5 8">Uricase</fullName>
        <ecNumber evidence="5 8">1.7.3.3</ecNumber>
    </recommendedName>
    <alternativeName>
        <fullName evidence="5">Urate oxidase</fullName>
    </alternativeName>
</protein>
<dbReference type="GO" id="GO:0019628">
    <property type="term" value="P:urate catabolic process"/>
    <property type="evidence" value="ECO:0007669"/>
    <property type="project" value="UniProtKB-UniPathway"/>
</dbReference>
<feature type="binding site" evidence="7">
    <location>
        <position position="244"/>
    </location>
    <ligand>
        <name>urate</name>
        <dbReference type="ChEBI" id="CHEBI:17775"/>
    </ligand>
</feature>
<comment type="function">
    <text evidence="5 8">Catalyzes the oxidation of uric acid to 5-hydroxyisourate, which is further processed to form (S)-allantoin.</text>
</comment>
<dbReference type="NCBIfam" id="TIGR03383">
    <property type="entry name" value="urate_oxi"/>
    <property type="match status" value="1"/>
</dbReference>
<feature type="active site" description="Charge relay system" evidence="6">
    <location>
        <position position="56"/>
    </location>
</feature>
<evidence type="ECO:0000313" key="10">
    <source>
        <dbReference type="Proteomes" id="UP000515312"/>
    </source>
</evidence>
<comment type="pathway">
    <text evidence="1 5">Purine metabolism; urate degradation; (S)-allantoin from urate: step 1/3.</text>
</comment>
<dbReference type="Gene3D" id="3.10.270.10">
    <property type="entry name" value="Urate Oxidase"/>
    <property type="match status" value="1"/>
</dbReference>
<dbReference type="AlphaFoldDB" id="A0A7G8BJZ9"/>
<accession>A0A7G8BJZ9</accession>
<feature type="binding site" evidence="7">
    <location>
        <position position="244"/>
    </location>
    <ligand>
        <name>5-hydroxyisourate</name>
        <dbReference type="ChEBI" id="CHEBI:18072"/>
    </ligand>
</feature>
<evidence type="ECO:0000256" key="5">
    <source>
        <dbReference type="PIRNR" id="PIRNR000241"/>
    </source>
</evidence>
<dbReference type="SUPFAM" id="SSF55620">
    <property type="entry name" value="Tetrahydrobiopterin biosynthesis enzymes-like"/>
    <property type="match status" value="2"/>
</dbReference>
<feature type="binding site" evidence="7">
    <location>
        <position position="217"/>
    </location>
    <ligand>
        <name>5-hydroxyisourate</name>
        <dbReference type="ChEBI" id="CHEBI:18072"/>
    </ligand>
</feature>
<dbReference type="PRINTS" id="PR00093">
    <property type="entry name" value="URICASE"/>
</dbReference>
<dbReference type="EC" id="1.7.3.3" evidence="5 8"/>
<feature type="binding site" evidence="7">
    <location>
        <position position="56"/>
    </location>
    <ligand>
        <name>urate</name>
        <dbReference type="ChEBI" id="CHEBI:17775"/>
    </ligand>
</feature>
<feature type="binding site" evidence="7">
    <location>
        <position position="57"/>
    </location>
    <ligand>
        <name>5-hydroxyisourate</name>
        <dbReference type="ChEBI" id="CHEBI:18072"/>
    </ligand>
</feature>
<dbReference type="PIRSF" id="PIRSF000241">
    <property type="entry name" value="Urate_oxidase"/>
    <property type="match status" value="1"/>
</dbReference>